<dbReference type="EMBL" id="JAWDJW010007980">
    <property type="protein sequence ID" value="KAK3061231.1"/>
    <property type="molecule type" value="Genomic_DNA"/>
</dbReference>
<gene>
    <name evidence="1" type="ORF">LTS18_006727</name>
</gene>
<organism evidence="1 2">
    <name type="scientific">Coniosporium uncinatum</name>
    <dbReference type="NCBI Taxonomy" id="93489"/>
    <lineage>
        <taxon>Eukaryota</taxon>
        <taxon>Fungi</taxon>
        <taxon>Dikarya</taxon>
        <taxon>Ascomycota</taxon>
        <taxon>Pezizomycotina</taxon>
        <taxon>Dothideomycetes</taxon>
        <taxon>Dothideomycetes incertae sedis</taxon>
        <taxon>Coniosporium</taxon>
    </lineage>
</organism>
<name>A0ACC3D3D0_9PEZI</name>
<dbReference type="Proteomes" id="UP001186974">
    <property type="component" value="Unassembled WGS sequence"/>
</dbReference>
<evidence type="ECO:0000313" key="2">
    <source>
        <dbReference type="Proteomes" id="UP001186974"/>
    </source>
</evidence>
<protein>
    <submittedName>
        <fullName evidence="1">Uncharacterized protein</fullName>
    </submittedName>
</protein>
<feature type="non-terminal residue" evidence="1">
    <location>
        <position position="113"/>
    </location>
</feature>
<comment type="caution">
    <text evidence="1">The sequence shown here is derived from an EMBL/GenBank/DDBJ whole genome shotgun (WGS) entry which is preliminary data.</text>
</comment>
<reference evidence="1" key="1">
    <citation type="submission" date="2024-09" db="EMBL/GenBank/DDBJ databases">
        <title>Black Yeasts Isolated from many extreme environments.</title>
        <authorList>
            <person name="Coleine C."/>
            <person name="Stajich J.E."/>
            <person name="Selbmann L."/>
        </authorList>
    </citation>
    <scope>NUCLEOTIDE SEQUENCE</scope>
    <source>
        <strain evidence="1">CCFEE 5737</strain>
    </source>
</reference>
<proteinExistence type="predicted"/>
<evidence type="ECO:0000313" key="1">
    <source>
        <dbReference type="EMBL" id="KAK3061231.1"/>
    </source>
</evidence>
<accession>A0ACC3D3D0</accession>
<sequence length="113" mass="12487">MDTYRWVQKLVTKIALAVIDVSTSFLRRLADSMSDVDSCSDLPSQSTTPLAKQSSQVSEQRRQPTPDTERFVPADPLGRRDDGDNSHEPITIYINTSAVSSMTDKLAEQPDAS</sequence>
<keyword evidence="2" id="KW-1185">Reference proteome</keyword>